<dbReference type="Pfam" id="PF01943">
    <property type="entry name" value="Polysacc_synt"/>
    <property type="match status" value="1"/>
</dbReference>
<dbReference type="PANTHER" id="PTHR30250">
    <property type="entry name" value="PST FAMILY PREDICTED COLANIC ACID TRANSPORTER"/>
    <property type="match status" value="1"/>
</dbReference>
<evidence type="ECO:0000256" key="4">
    <source>
        <dbReference type="ARBA" id="ARBA00022989"/>
    </source>
</evidence>
<evidence type="ECO:0000313" key="8">
    <source>
        <dbReference type="Proteomes" id="UP000305234"/>
    </source>
</evidence>
<feature type="transmembrane region" description="Helical" evidence="6">
    <location>
        <begin position="318"/>
        <end position="342"/>
    </location>
</feature>
<dbReference type="PANTHER" id="PTHR30250:SF11">
    <property type="entry name" value="O-ANTIGEN TRANSPORTER-RELATED"/>
    <property type="match status" value="1"/>
</dbReference>
<gene>
    <name evidence="7" type="ORF">FCV52_10500</name>
</gene>
<name>A0A4U1Z108_9VIBR</name>
<evidence type="ECO:0000256" key="3">
    <source>
        <dbReference type="ARBA" id="ARBA00022692"/>
    </source>
</evidence>
<feature type="transmembrane region" description="Helical" evidence="6">
    <location>
        <begin position="379"/>
        <end position="398"/>
    </location>
</feature>
<dbReference type="RefSeq" id="WP_136998035.1">
    <property type="nucleotide sequence ID" value="NZ_SYUW01000026.1"/>
</dbReference>
<keyword evidence="5 6" id="KW-0472">Membrane</keyword>
<feature type="transmembrane region" description="Helical" evidence="6">
    <location>
        <begin position="178"/>
        <end position="196"/>
    </location>
</feature>
<feature type="transmembrane region" description="Helical" evidence="6">
    <location>
        <begin position="354"/>
        <end position="373"/>
    </location>
</feature>
<feature type="transmembrane region" description="Helical" evidence="6">
    <location>
        <begin position="89"/>
        <end position="113"/>
    </location>
</feature>
<feature type="transmembrane region" description="Helical" evidence="6">
    <location>
        <begin position="286"/>
        <end position="306"/>
    </location>
</feature>
<dbReference type="GO" id="GO:0005886">
    <property type="term" value="C:plasma membrane"/>
    <property type="evidence" value="ECO:0007669"/>
    <property type="project" value="UniProtKB-SubCell"/>
</dbReference>
<dbReference type="InterPro" id="IPR002797">
    <property type="entry name" value="Polysacc_synth"/>
</dbReference>
<protein>
    <recommendedName>
        <fullName evidence="9">Flippase</fullName>
    </recommendedName>
</protein>
<feature type="transmembrane region" description="Helical" evidence="6">
    <location>
        <begin position="119"/>
        <end position="137"/>
    </location>
</feature>
<reference evidence="7 8" key="1">
    <citation type="submission" date="2019-04" db="EMBL/GenBank/DDBJ databases">
        <title>A reverse ecology approach based on a biological definition of microbial populations.</title>
        <authorList>
            <person name="Arevalo P."/>
            <person name="Vaninsberghe D."/>
            <person name="Elsherbini J."/>
            <person name="Gore J."/>
            <person name="Polz M."/>
        </authorList>
    </citation>
    <scope>NUCLEOTIDE SEQUENCE [LARGE SCALE GENOMIC DNA]</scope>
    <source>
        <strain evidence="7 8">10N.261.46.E4</strain>
    </source>
</reference>
<dbReference type="InterPro" id="IPR050833">
    <property type="entry name" value="Poly_Biosynth_Transport"/>
</dbReference>
<proteinExistence type="predicted"/>
<dbReference type="Proteomes" id="UP000305234">
    <property type="component" value="Unassembled WGS sequence"/>
</dbReference>
<accession>A0A4U1Z108</accession>
<evidence type="ECO:0000256" key="1">
    <source>
        <dbReference type="ARBA" id="ARBA00004651"/>
    </source>
</evidence>
<sequence length="408" mass="46541">MKLINKDFINNFIGLSSMNLMALIVPLVTMPILSKSLGMELYGIFLLLLSINAFGQSFVNYSFGVVAVREISVIKDDVKSRSLLYSEIFSSQVLLSIIYLAFVTLLAYFDLIYLNVEQVFFYSYPVIISNVLFSLWFHQGVSETKVVAFLNILARLSFIIYCLFFVVSKSDLDEIMFFYAYSLFIASILSFFYRIRHYKINLKACSPFQRIREGKDSFIGLFSPNLYSNVPGLALPSLISESQYSIYAIAIRIINIANMAQNIISRSLLPVLSNREEYSITDVLKINLTVSIFISIGFLLLSDWVVNLLVGKGYEESVYYIKISVVGIVCLAIADSIANGFYLAKKRDKDYRKISIYVSVICFIISIPLVFIFKSFGAILILIFARVIFAIFYIVDFNKTVIKKRYKK</sequence>
<feature type="transmembrane region" description="Helical" evidence="6">
    <location>
        <begin position="12"/>
        <end position="32"/>
    </location>
</feature>
<evidence type="ECO:0000313" key="7">
    <source>
        <dbReference type="EMBL" id="TKF25917.1"/>
    </source>
</evidence>
<comment type="caution">
    <text evidence="7">The sequence shown here is derived from an EMBL/GenBank/DDBJ whole genome shotgun (WGS) entry which is preliminary data.</text>
</comment>
<organism evidence="7 8">
    <name type="scientific">Vibrio kanaloae</name>
    <dbReference type="NCBI Taxonomy" id="170673"/>
    <lineage>
        <taxon>Bacteria</taxon>
        <taxon>Pseudomonadati</taxon>
        <taxon>Pseudomonadota</taxon>
        <taxon>Gammaproteobacteria</taxon>
        <taxon>Vibrionales</taxon>
        <taxon>Vibrionaceae</taxon>
        <taxon>Vibrio</taxon>
    </lineage>
</organism>
<evidence type="ECO:0000256" key="2">
    <source>
        <dbReference type="ARBA" id="ARBA00022475"/>
    </source>
</evidence>
<dbReference type="EMBL" id="SYUW01000026">
    <property type="protein sequence ID" value="TKF25917.1"/>
    <property type="molecule type" value="Genomic_DNA"/>
</dbReference>
<dbReference type="AlphaFoldDB" id="A0A4U1Z108"/>
<keyword evidence="3 6" id="KW-0812">Transmembrane</keyword>
<feature type="transmembrane region" description="Helical" evidence="6">
    <location>
        <begin position="146"/>
        <end position="166"/>
    </location>
</feature>
<feature type="transmembrane region" description="Helical" evidence="6">
    <location>
        <begin position="44"/>
        <end position="68"/>
    </location>
</feature>
<evidence type="ECO:0000256" key="5">
    <source>
        <dbReference type="ARBA" id="ARBA00023136"/>
    </source>
</evidence>
<keyword evidence="4 6" id="KW-1133">Transmembrane helix</keyword>
<comment type="subcellular location">
    <subcellularLocation>
        <location evidence="1">Cell membrane</location>
        <topology evidence="1">Multi-pass membrane protein</topology>
    </subcellularLocation>
</comment>
<evidence type="ECO:0008006" key="9">
    <source>
        <dbReference type="Google" id="ProtNLM"/>
    </source>
</evidence>
<keyword evidence="2" id="KW-1003">Cell membrane</keyword>
<evidence type="ECO:0000256" key="6">
    <source>
        <dbReference type="SAM" id="Phobius"/>
    </source>
</evidence>